<gene>
    <name evidence="3" type="ORF">ACFSKV_03570</name>
</gene>
<feature type="transmembrane region" description="Helical" evidence="1">
    <location>
        <begin position="138"/>
        <end position="155"/>
    </location>
</feature>
<dbReference type="SMART" id="SM00014">
    <property type="entry name" value="acidPPc"/>
    <property type="match status" value="1"/>
</dbReference>
<dbReference type="SUPFAM" id="SSF48317">
    <property type="entry name" value="Acid phosphatase/Vanadium-dependent haloperoxidase"/>
    <property type="match status" value="1"/>
</dbReference>
<feature type="transmembrane region" description="Helical" evidence="1">
    <location>
        <begin position="161"/>
        <end position="179"/>
    </location>
</feature>
<dbReference type="Pfam" id="PF01569">
    <property type="entry name" value="PAP2"/>
    <property type="match status" value="1"/>
</dbReference>
<feature type="transmembrane region" description="Helical" evidence="1">
    <location>
        <begin position="56"/>
        <end position="77"/>
    </location>
</feature>
<evidence type="ECO:0000259" key="2">
    <source>
        <dbReference type="SMART" id="SM00014"/>
    </source>
</evidence>
<dbReference type="PANTHER" id="PTHR14969:SF13">
    <property type="entry name" value="AT30094P"/>
    <property type="match status" value="1"/>
</dbReference>
<organism evidence="3 4">
    <name type="scientific">Shivajiella indica</name>
    <dbReference type="NCBI Taxonomy" id="872115"/>
    <lineage>
        <taxon>Bacteria</taxon>
        <taxon>Pseudomonadati</taxon>
        <taxon>Bacteroidota</taxon>
        <taxon>Cytophagia</taxon>
        <taxon>Cytophagales</taxon>
        <taxon>Cyclobacteriaceae</taxon>
        <taxon>Shivajiella</taxon>
    </lineage>
</organism>
<keyword evidence="1" id="KW-0812">Transmembrane</keyword>
<name>A0ABW5B632_9BACT</name>
<protein>
    <submittedName>
        <fullName evidence="3">Phosphatase PAP2 family protein</fullName>
    </submittedName>
</protein>
<accession>A0ABW5B632</accession>
<sequence>MLDKISKWDESLFLFLNGFHSDFWDPIMFLLTKTQPWIPMYIFLSYLIIKAYGKQSWWVFMAAGLTILFADQIASGLMKPYFERLRPCHEPFLEGLVHNYGYCGGGKFGFASSHASNSFGVATLMVLALFFKYPAVKWLFPWAVFFSYTRIYLGVHYPGDILMGAFIGILSAMVAFFGMKKIRDLILKNRKKPQQQPT</sequence>
<dbReference type="PANTHER" id="PTHR14969">
    <property type="entry name" value="SPHINGOSINE-1-PHOSPHATE PHOSPHOHYDROLASE"/>
    <property type="match status" value="1"/>
</dbReference>
<dbReference type="RefSeq" id="WP_380800438.1">
    <property type="nucleotide sequence ID" value="NZ_JBHUIV010000010.1"/>
</dbReference>
<evidence type="ECO:0000256" key="1">
    <source>
        <dbReference type="SAM" id="Phobius"/>
    </source>
</evidence>
<keyword evidence="1" id="KW-1133">Transmembrane helix</keyword>
<keyword evidence="1" id="KW-0472">Membrane</keyword>
<proteinExistence type="predicted"/>
<dbReference type="EMBL" id="JBHUIV010000010">
    <property type="protein sequence ID" value="MFD2200631.1"/>
    <property type="molecule type" value="Genomic_DNA"/>
</dbReference>
<evidence type="ECO:0000313" key="4">
    <source>
        <dbReference type="Proteomes" id="UP001597414"/>
    </source>
</evidence>
<keyword evidence="4" id="KW-1185">Reference proteome</keyword>
<dbReference type="Proteomes" id="UP001597414">
    <property type="component" value="Unassembled WGS sequence"/>
</dbReference>
<dbReference type="CDD" id="cd03395">
    <property type="entry name" value="PAP2_like_4"/>
    <property type="match status" value="1"/>
</dbReference>
<feature type="transmembrane region" description="Helical" evidence="1">
    <location>
        <begin position="114"/>
        <end position="131"/>
    </location>
</feature>
<dbReference type="InterPro" id="IPR000326">
    <property type="entry name" value="PAP2/HPO"/>
</dbReference>
<reference evidence="4" key="1">
    <citation type="journal article" date="2019" name="Int. J. Syst. Evol. Microbiol.">
        <title>The Global Catalogue of Microorganisms (GCM) 10K type strain sequencing project: providing services to taxonomists for standard genome sequencing and annotation.</title>
        <authorList>
            <consortium name="The Broad Institute Genomics Platform"/>
            <consortium name="The Broad Institute Genome Sequencing Center for Infectious Disease"/>
            <person name="Wu L."/>
            <person name="Ma J."/>
        </authorList>
    </citation>
    <scope>NUCLEOTIDE SEQUENCE [LARGE SCALE GENOMIC DNA]</scope>
    <source>
        <strain evidence="4">KCTC 19812</strain>
    </source>
</reference>
<feature type="domain" description="Phosphatidic acid phosphatase type 2/haloperoxidase" evidence="2">
    <location>
        <begin position="59"/>
        <end position="176"/>
    </location>
</feature>
<comment type="caution">
    <text evidence="3">The sequence shown here is derived from an EMBL/GenBank/DDBJ whole genome shotgun (WGS) entry which is preliminary data.</text>
</comment>
<dbReference type="Gene3D" id="1.20.144.10">
    <property type="entry name" value="Phosphatidic acid phosphatase type 2/haloperoxidase"/>
    <property type="match status" value="2"/>
</dbReference>
<dbReference type="InterPro" id="IPR036938">
    <property type="entry name" value="PAP2/HPO_sf"/>
</dbReference>
<evidence type="ECO:0000313" key="3">
    <source>
        <dbReference type="EMBL" id="MFD2200631.1"/>
    </source>
</evidence>
<feature type="transmembrane region" description="Helical" evidence="1">
    <location>
        <begin position="27"/>
        <end position="49"/>
    </location>
</feature>